<evidence type="ECO:0000256" key="3">
    <source>
        <dbReference type="ARBA" id="ARBA00022989"/>
    </source>
</evidence>
<protein>
    <submittedName>
        <fullName evidence="7">DUF3533 domain-containing protein</fullName>
    </submittedName>
</protein>
<feature type="transmembrane region" description="Helical" evidence="5">
    <location>
        <begin position="206"/>
        <end position="225"/>
    </location>
</feature>
<keyword evidence="4 5" id="KW-0472">Membrane</keyword>
<dbReference type="Pfam" id="PF12698">
    <property type="entry name" value="ABC2_membrane_3"/>
    <property type="match status" value="1"/>
</dbReference>
<accession>A0ABP8CI87</accession>
<comment type="caution">
    <text evidence="7">The sequence shown here is derived from an EMBL/GenBank/DDBJ whole genome shotgun (WGS) entry which is preliminary data.</text>
</comment>
<dbReference type="InterPro" id="IPR013525">
    <property type="entry name" value="ABC2_TM"/>
</dbReference>
<feature type="transmembrane region" description="Helical" evidence="5">
    <location>
        <begin position="7"/>
        <end position="29"/>
    </location>
</feature>
<keyword evidence="3 5" id="KW-1133">Transmembrane helix</keyword>
<feature type="transmembrane region" description="Helical" evidence="5">
    <location>
        <begin position="176"/>
        <end position="200"/>
    </location>
</feature>
<dbReference type="Proteomes" id="UP001501710">
    <property type="component" value="Unassembled WGS sequence"/>
</dbReference>
<reference evidence="8" key="1">
    <citation type="journal article" date="2019" name="Int. J. Syst. Evol. Microbiol.">
        <title>The Global Catalogue of Microorganisms (GCM) 10K type strain sequencing project: providing services to taxonomists for standard genome sequencing and annotation.</title>
        <authorList>
            <consortium name="The Broad Institute Genomics Platform"/>
            <consortium name="The Broad Institute Genome Sequencing Center for Infectious Disease"/>
            <person name="Wu L."/>
            <person name="Ma J."/>
        </authorList>
    </citation>
    <scope>NUCLEOTIDE SEQUENCE [LARGE SCALE GENOMIC DNA]</scope>
    <source>
        <strain evidence="8">JCM 17440</strain>
    </source>
</reference>
<evidence type="ECO:0000256" key="5">
    <source>
        <dbReference type="SAM" id="Phobius"/>
    </source>
</evidence>
<feature type="domain" description="ABC-2 type transporter transmembrane" evidence="6">
    <location>
        <begin position="13"/>
        <end position="307"/>
    </location>
</feature>
<feature type="transmembrane region" description="Helical" evidence="5">
    <location>
        <begin position="232"/>
        <end position="252"/>
    </location>
</feature>
<evidence type="ECO:0000313" key="7">
    <source>
        <dbReference type="EMBL" id="GAA4239662.1"/>
    </source>
</evidence>
<evidence type="ECO:0000256" key="4">
    <source>
        <dbReference type="ARBA" id="ARBA00023136"/>
    </source>
</evidence>
<name>A0ABP8CI87_9ACTN</name>
<gene>
    <name evidence="7" type="ORF">GCM10022254_60660</name>
</gene>
<sequence>MHEGRKPIAVLVVASLIGMIFAGSFLGALHHLEPHAVPVAVVAPDDAVHQLDAMMDEKADGAFELTAYGNEREANEALLERDVDAVFVPGTGGATLTIAGANGKIEEAALTAAFQGAGQATGRPVTVKDAAPLPEGDNNGVSSIFFVITTVFPAVILAVLLAVAVPAAGAARRIGLLAVGSVAVGGVNAWVAAGLTGALTGSPLRLWGLGALLVFAVGSFVAGAWHMAGPPAVAMAGVLFIPIGVPASGGPIGPRFIPEWYAAVGEWLPVGAAIDAVRNTVYFDGNAVGGPLLVLALWGVVGLALVLAPKKMARTQKAAAMEPAPSA</sequence>
<evidence type="ECO:0000256" key="1">
    <source>
        <dbReference type="ARBA" id="ARBA00004141"/>
    </source>
</evidence>
<dbReference type="EMBL" id="BAABAS010000021">
    <property type="protein sequence ID" value="GAA4239662.1"/>
    <property type="molecule type" value="Genomic_DNA"/>
</dbReference>
<organism evidence="7 8">
    <name type="scientific">Actinomadura meridiana</name>
    <dbReference type="NCBI Taxonomy" id="559626"/>
    <lineage>
        <taxon>Bacteria</taxon>
        <taxon>Bacillati</taxon>
        <taxon>Actinomycetota</taxon>
        <taxon>Actinomycetes</taxon>
        <taxon>Streptosporangiales</taxon>
        <taxon>Thermomonosporaceae</taxon>
        <taxon>Actinomadura</taxon>
    </lineage>
</organism>
<evidence type="ECO:0000256" key="2">
    <source>
        <dbReference type="ARBA" id="ARBA00022692"/>
    </source>
</evidence>
<proteinExistence type="predicted"/>
<comment type="subcellular location">
    <subcellularLocation>
        <location evidence="1">Membrane</location>
        <topology evidence="1">Multi-pass membrane protein</topology>
    </subcellularLocation>
</comment>
<feature type="transmembrane region" description="Helical" evidence="5">
    <location>
        <begin position="288"/>
        <end position="308"/>
    </location>
</feature>
<evidence type="ECO:0000313" key="8">
    <source>
        <dbReference type="Proteomes" id="UP001501710"/>
    </source>
</evidence>
<keyword evidence="8" id="KW-1185">Reference proteome</keyword>
<feature type="transmembrane region" description="Helical" evidence="5">
    <location>
        <begin position="143"/>
        <end position="164"/>
    </location>
</feature>
<keyword evidence="2 5" id="KW-0812">Transmembrane</keyword>
<evidence type="ECO:0000259" key="6">
    <source>
        <dbReference type="Pfam" id="PF12698"/>
    </source>
</evidence>
<dbReference type="RefSeq" id="WP_344903700.1">
    <property type="nucleotide sequence ID" value="NZ_BAABAS010000021.1"/>
</dbReference>